<protein>
    <submittedName>
        <fullName evidence="3">Uncharacterized protein</fullName>
    </submittedName>
</protein>
<dbReference type="AlphaFoldDB" id="A0A2A2GHQ4"/>
<evidence type="ECO:0000256" key="2">
    <source>
        <dbReference type="SAM" id="Phobius"/>
    </source>
</evidence>
<sequence length="205" mass="21109">LVGGAAQALGGAAAGAGAASAAGGEGGGDLLPGLPNPVDYVTDNLLRSEAAAPDQFSNENIRREVGNIMANVIRTGDLAQADRTYLERAIAARTTLPPAEVSARIDQSVTQVQQLRKDAQDAVDQAQAEAQRLRDEAAAQAEELKQQAIEAAEAVRRAGVLSAFALAASALIAAAAAFIGAQKGGRARDEGRIWGGLTHRPLRPR</sequence>
<dbReference type="EMBL" id="NSJZ01000010">
    <property type="protein sequence ID" value="PAU96740.1"/>
    <property type="molecule type" value="Genomic_DNA"/>
</dbReference>
<reference evidence="3 4" key="1">
    <citation type="submission" date="2017-09" db="EMBL/GenBank/DDBJ databases">
        <title>Paracoccus alkalisoli sp. nov., isolated from saline alkaline soil.</title>
        <authorList>
            <person name="Dong X."/>
            <person name="Zhang G."/>
        </authorList>
    </citation>
    <scope>NUCLEOTIDE SEQUENCE [LARGE SCALE GENOMIC DNA]</scope>
    <source>
        <strain evidence="3 4">WN007</strain>
    </source>
</reference>
<feature type="coiled-coil region" evidence="1">
    <location>
        <begin position="105"/>
        <end position="158"/>
    </location>
</feature>
<proteinExistence type="predicted"/>
<organism evidence="3 4">
    <name type="scientific">Paracoccus salipaludis</name>
    <dbReference type="NCBI Taxonomy" id="2032623"/>
    <lineage>
        <taxon>Bacteria</taxon>
        <taxon>Pseudomonadati</taxon>
        <taxon>Pseudomonadota</taxon>
        <taxon>Alphaproteobacteria</taxon>
        <taxon>Rhodobacterales</taxon>
        <taxon>Paracoccaceae</taxon>
        <taxon>Paracoccus</taxon>
    </lineage>
</organism>
<keyword evidence="2" id="KW-1133">Transmembrane helix</keyword>
<keyword evidence="2" id="KW-0472">Membrane</keyword>
<dbReference type="Proteomes" id="UP000218023">
    <property type="component" value="Unassembled WGS sequence"/>
</dbReference>
<keyword evidence="4" id="KW-1185">Reference proteome</keyword>
<keyword evidence="1" id="KW-0175">Coiled coil</keyword>
<accession>A0A2A2GHQ4</accession>
<comment type="caution">
    <text evidence="3">The sequence shown here is derived from an EMBL/GenBank/DDBJ whole genome shotgun (WGS) entry which is preliminary data.</text>
</comment>
<keyword evidence="2" id="KW-0812">Transmembrane</keyword>
<gene>
    <name evidence="3" type="ORF">CK240_11695</name>
</gene>
<name>A0A2A2GHQ4_9RHOB</name>
<feature type="transmembrane region" description="Helical" evidence="2">
    <location>
        <begin position="158"/>
        <end position="179"/>
    </location>
</feature>
<evidence type="ECO:0000256" key="1">
    <source>
        <dbReference type="SAM" id="Coils"/>
    </source>
</evidence>
<feature type="non-terminal residue" evidence="3">
    <location>
        <position position="1"/>
    </location>
</feature>
<evidence type="ECO:0000313" key="3">
    <source>
        <dbReference type="EMBL" id="PAU96740.1"/>
    </source>
</evidence>
<evidence type="ECO:0000313" key="4">
    <source>
        <dbReference type="Proteomes" id="UP000218023"/>
    </source>
</evidence>